<sequence length="392" mass="44353">MKKVNIGLLGALVNSTNLGCCALTYGAISLLENLSKKLGCEFHYTIFEWFPNENKLSQLSQSLNVPLERLNNVKTGKWLRFYKFQENQLALQEIKKCDVVISITQGDSFSDIYGIKHFLSCWAEQNIVLKENIPLILGPQTYGPYNSWIAKKLAKKVINNADAVFTRDSMSAEYLKSLGVNRIVHTVTDFAFAMGYKKTVLNNDNLNVGLNISGLLWPEKTEATNTTFKLKCDYEVLINRIIEHLSVRNANIYLISHVDEDYQVCKKIFEKYPNTVCVDKFNTPIEAKSFISGLDLFLGSRMHATIAAFSSGIPLIPISYSRKFAGLFNDLDYKIGVDLRNTDTESATEATISYIDNIQNLREAISNSKSTLMQKYNSLIENLETELQRVIK</sequence>
<accession>A0A2M8RXA4</accession>
<dbReference type="Pfam" id="PF04230">
    <property type="entry name" value="PS_pyruv_trans"/>
    <property type="match status" value="1"/>
</dbReference>
<gene>
    <name evidence="2" type="ORF">CVP04_03855</name>
</gene>
<protein>
    <recommendedName>
        <fullName evidence="1">Polysaccharide pyruvyl transferase domain-containing protein</fullName>
    </recommendedName>
</protein>
<evidence type="ECO:0000313" key="3">
    <source>
        <dbReference type="Proteomes" id="UP000230282"/>
    </source>
</evidence>
<dbReference type="InterPro" id="IPR007345">
    <property type="entry name" value="Polysacch_pyruvyl_Trfase"/>
</dbReference>
<feature type="domain" description="Polysaccharide pyruvyl transferase" evidence="1">
    <location>
        <begin position="29"/>
        <end position="321"/>
    </location>
</feature>
<evidence type="ECO:0000313" key="2">
    <source>
        <dbReference type="EMBL" id="PJG83512.1"/>
    </source>
</evidence>
<evidence type="ECO:0000259" key="1">
    <source>
        <dbReference type="Pfam" id="PF04230"/>
    </source>
</evidence>
<proteinExistence type="predicted"/>
<name>A0A2M8RXA4_9PAST</name>
<comment type="caution">
    <text evidence="2">The sequence shown here is derived from an EMBL/GenBank/DDBJ whole genome shotgun (WGS) entry which is preliminary data.</text>
</comment>
<dbReference type="Proteomes" id="UP000230282">
    <property type="component" value="Unassembled WGS sequence"/>
</dbReference>
<organism evidence="2 3">
    <name type="scientific">Caviibacterium pharyngocola</name>
    <dbReference type="NCBI Taxonomy" id="28159"/>
    <lineage>
        <taxon>Bacteria</taxon>
        <taxon>Pseudomonadati</taxon>
        <taxon>Pseudomonadota</taxon>
        <taxon>Gammaproteobacteria</taxon>
        <taxon>Pasteurellales</taxon>
        <taxon>Pasteurellaceae</taxon>
        <taxon>Caviibacterium</taxon>
    </lineage>
</organism>
<dbReference type="RefSeq" id="WP_100296203.1">
    <property type="nucleotide sequence ID" value="NZ_PHGZ01000007.1"/>
</dbReference>
<dbReference type="AlphaFoldDB" id="A0A2M8RXA4"/>
<reference evidence="2 3" key="1">
    <citation type="submission" date="2017-11" db="EMBL/GenBank/DDBJ databases">
        <title>Reclassification of Bisgaard taxon 5 as Caviibacterium pharyngocola gen. nov., sp. nov.</title>
        <authorList>
            <person name="Christensen H."/>
        </authorList>
    </citation>
    <scope>NUCLEOTIDE SEQUENCE [LARGE SCALE GENOMIC DNA]</scope>
    <source>
        <strain evidence="2 3">7_3</strain>
    </source>
</reference>
<dbReference type="PANTHER" id="PTHR36836:SF1">
    <property type="entry name" value="COLANIC ACID BIOSYNTHESIS PROTEIN WCAK"/>
    <property type="match status" value="1"/>
</dbReference>
<dbReference type="PANTHER" id="PTHR36836">
    <property type="entry name" value="COLANIC ACID BIOSYNTHESIS PROTEIN WCAK"/>
    <property type="match status" value="1"/>
</dbReference>
<keyword evidence="3" id="KW-1185">Reference proteome</keyword>
<dbReference type="EMBL" id="PHGZ01000007">
    <property type="protein sequence ID" value="PJG83512.1"/>
    <property type="molecule type" value="Genomic_DNA"/>
</dbReference>
<dbReference type="OrthoDB" id="1814359at2"/>